<reference evidence="1 2" key="1">
    <citation type="submission" date="2020-08" db="EMBL/GenBank/DDBJ databases">
        <title>Genome public.</title>
        <authorList>
            <person name="Liu C."/>
            <person name="Sun Q."/>
        </authorList>
    </citation>
    <scope>NUCLEOTIDE SEQUENCE [LARGE SCALE GENOMIC DNA]</scope>
    <source>
        <strain evidence="1 2">NSJ-9</strain>
    </source>
</reference>
<dbReference type="Proteomes" id="UP000643810">
    <property type="component" value="Unassembled WGS sequence"/>
</dbReference>
<keyword evidence="2" id="KW-1185">Reference proteome</keyword>
<evidence type="ECO:0000313" key="2">
    <source>
        <dbReference type="Proteomes" id="UP000643810"/>
    </source>
</evidence>
<proteinExistence type="predicted"/>
<gene>
    <name evidence="1" type="ORF">H8R94_05735</name>
</gene>
<comment type="caution">
    <text evidence="1">The sequence shown here is derived from an EMBL/GenBank/DDBJ whole genome shotgun (WGS) entry which is preliminary data.</text>
</comment>
<organism evidence="1 2">
    <name type="scientific">Roseburia lenta</name>
    <dbReference type="NCBI Taxonomy" id="2763061"/>
    <lineage>
        <taxon>Bacteria</taxon>
        <taxon>Bacillati</taxon>
        <taxon>Bacillota</taxon>
        <taxon>Clostridia</taxon>
        <taxon>Lachnospirales</taxon>
        <taxon>Lachnospiraceae</taxon>
        <taxon>Roseburia</taxon>
    </lineage>
</organism>
<evidence type="ECO:0000313" key="1">
    <source>
        <dbReference type="EMBL" id="MBC5686108.1"/>
    </source>
</evidence>
<name>A0ABR7GF82_9FIRM</name>
<protein>
    <submittedName>
        <fullName evidence="1">Uncharacterized protein</fullName>
    </submittedName>
</protein>
<sequence length="32" mass="3957">MAQRGYERVKTDHTYIERMRKMCNILKEENVL</sequence>
<accession>A0ABR7GF82</accession>
<dbReference type="EMBL" id="JACOPG010000002">
    <property type="protein sequence ID" value="MBC5686108.1"/>
    <property type="molecule type" value="Genomic_DNA"/>
</dbReference>